<dbReference type="KEGG" id="mliy:RYJ27_04070"/>
<organism evidence="2 3">
    <name type="scientific">Microbacterium limosum</name>
    <dbReference type="NCBI Taxonomy" id="3079935"/>
    <lineage>
        <taxon>Bacteria</taxon>
        <taxon>Bacillati</taxon>
        <taxon>Actinomycetota</taxon>
        <taxon>Actinomycetes</taxon>
        <taxon>Micrococcales</taxon>
        <taxon>Microbacteriaceae</taxon>
        <taxon>Microbacterium</taxon>
    </lineage>
</organism>
<name>A0AAU0MJR0_9MICO</name>
<evidence type="ECO:0000313" key="2">
    <source>
        <dbReference type="EMBL" id="WOQ70392.1"/>
    </source>
</evidence>
<dbReference type="Proteomes" id="UP001329313">
    <property type="component" value="Chromosome"/>
</dbReference>
<dbReference type="EMBL" id="CP137080">
    <property type="protein sequence ID" value="WOQ70392.1"/>
    <property type="molecule type" value="Genomic_DNA"/>
</dbReference>
<sequence>MRTCASFSRWIRARCRSICPERATSTSLRRTCQASTRSPSSWVGGQLLTVRAVSAPSATTDAKWFTAARPHGQFMRLLGLAPGIDSDSVTASCDRGVLWVVMPIEQPAVRKIPLE</sequence>
<proteinExistence type="predicted"/>
<protein>
    <submittedName>
        <fullName evidence="2">Hsp20/alpha crystallin family protein</fullName>
    </submittedName>
</protein>
<gene>
    <name evidence="2" type="ORF">RYJ27_04070</name>
</gene>
<dbReference type="Gene3D" id="2.60.40.790">
    <property type="match status" value="1"/>
</dbReference>
<feature type="domain" description="SHSP" evidence="1">
    <location>
        <begin position="47"/>
        <end position="112"/>
    </location>
</feature>
<reference evidence="2 3" key="1">
    <citation type="submission" date="2023-10" db="EMBL/GenBank/DDBJ databases">
        <title>Y20.</title>
        <authorList>
            <person name="Zhang G."/>
            <person name="Ding Y."/>
        </authorList>
    </citation>
    <scope>NUCLEOTIDE SEQUENCE [LARGE SCALE GENOMIC DNA]</scope>
    <source>
        <strain evidence="2 3">Y20</strain>
    </source>
</reference>
<evidence type="ECO:0000313" key="3">
    <source>
        <dbReference type="Proteomes" id="UP001329313"/>
    </source>
</evidence>
<dbReference type="InterPro" id="IPR008978">
    <property type="entry name" value="HSP20-like_chaperone"/>
</dbReference>
<keyword evidence="3" id="KW-1185">Reference proteome</keyword>
<dbReference type="CDD" id="cd06464">
    <property type="entry name" value="ACD_sHsps-like"/>
    <property type="match status" value="1"/>
</dbReference>
<dbReference type="AlphaFoldDB" id="A0AAU0MJR0"/>
<dbReference type="InterPro" id="IPR002068">
    <property type="entry name" value="A-crystallin/Hsp20_dom"/>
</dbReference>
<dbReference type="RefSeq" id="WP_330171473.1">
    <property type="nucleotide sequence ID" value="NZ_CP137080.1"/>
</dbReference>
<dbReference type="Pfam" id="PF00011">
    <property type="entry name" value="HSP20"/>
    <property type="match status" value="1"/>
</dbReference>
<evidence type="ECO:0000259" key="1">
    <source>
        <dbReference type="Pfam" id="PF00011"/>
    </source>
</evidence>
<accession>A0AAU0MJR0</accession>
<dbReference type="SUPFAM" id="SSF49764">
    <property type="entry name" value="HSP20-like chaperones"/>
    <property type="match status" value="1"/>
</dbReference>